<organism evidence="2 3">
    <name type="scientific">Dufourea novaeangliae</name>
    <name type="common">Sweat bee</name>
    <dbReference type="NCBI Taxonomy" id="178035"/>
    <lineage>
        <taxon>Eukaryota</taxon>
        <taxon>Metazoa</taxon>
        <taxon>Ecdysozoa</taxon>
        <taxon>Arthropoda</taxon>
        <taxon>Hexapoda</taxon>
        <taxon>Insecta</taxon>
        <taxon>Pterygota</taxon>
        <taxon>Neoptera</taxon>
        <taxon>Endopterygota</taxon>
        <taxon>Hymenoptera</taxon>
        <taxon>Apocrita</taxon>
        <taxon>Aculeata</taxon>
        <taxon>Apoidea</taxon>
        <taxon>Anthophila</taxon>
        <taxon>Halictidae</taxon>
        <taxon>Rophitinae</taxon>
        <taxon>Dufourea</taxon>
    </lineage>
</organism>
<feature type="region of interest" description="Disordered" evidence="1">
    <location>
        <begin position="186"/>
        <end position="290"/>
    </location>
</feature>
<proteinExistence type="predicted"/>
<feature type="compositionally biased region" description="Basic and acidic residues" evidence="1">
    <location>
        <begin position="98"/>
        <end position="117"/>
    </location>
</feature>
<feature type="region of interest" description="Disordered" evidence="1">
    <location>
        <begin position="98"/>
        <end position="127"/>
    </location>
</feature>
<evidence type="ECO:0000313" key="3">
    <source>
        <dbReference type="Proteomes" id="UP000076502"/>
    </source>
</evidence>
<reference evidence="2 3" key="1">
    <citation type="submission" date="2015-07" db="EMBL/GenBank/DDBJ databases">
        <title>The genome of Dufourea novaeangliae.</title>
        <authorList>
            <person name="Pan H."/>
            <person name="Kapheim K."/>
        </authorList>
    </citation>
    <scope>NUCLEOTIDE SEQUENCE [LARGE SCALE GENOMIC DNA]</scope>
    <source>
        <strain evidence="2">0120121106</strain>
        <tissue evidence="2">Whole body</tissue>
    </source>
</reference>
<protein>
    <submittedName>
        <fullName evidence="2">Uncharacterized protein</fullName>
    </submittedName>
</protein>
<evidence type="ECO:0000256" key="1">
    <source>
        <dbReference type="SAM" id="MobiDB-lite"/>
    </source>
</evidence>
<gene>
    <name evidence="2" type="ORF">WN55_05898</name>
</gene>
<dbReference type="EMBL" id="KQ434789">
    <property type="protein sequence ID" value="KZC05349.1"/>
    <property type="molecule type" value="Genomic_DNA"/>
</dbReference>
<keyword evidence="3" id="KW-1185">Reference proteome</keyword>
<accession>A0A154P0A5</accession>
<dbReference type="AlphaFoldDB" id="A0A154P0A5"/>
<dbReference type="Proteomes" id="UP000076502">
    <property type="component" value="Unassembled WGS sequence"/>
</dbReference>
<sequence>MAGAIAFMKEIYNDSFKWTPPQVSPGNASEDVAGSLATGNNSGTDLNLEPSMGVVRELQHEIVILKNRIHELETRCAARVETQTRGWQREIKAKIERSFQDRSRRDTEARKEMHEFASDVNPPPKEVEEPANVFPTRKAFSLELSTAITIMAKTSEVGVQAYASWAMVSRPTQTGLDISYHDPPPHQLRTITPRPWKGVRHGRYRGGTGTQTATLRRDARTQTPREGIPVASDRPGRKRKGQQTEPSAKRRGVPYVLTPQRSDAPMPTPRDELKDAPSPAGENNEEDLSWKVLTDPEDDPTLEISRLNPQDPLGLLQLTEEMIDSILLSPVE</sequence>
<evidence type="ECO:0000313" key="2">
    <source>
        <dbReference type="EMBL" id="KZC05349.1"/>
    </source>
</evidence>
<name>A0A154P0A5_DUFNO</name>